<dbReference type="KEGG" id="phs:C2L64_48750"/>
<gene>
    <name evidence="2" type="ORF">C2L64_48750</name>
</gene>
<feature type="compositionally biased region" description="Basic residues" evidence="1">
    <location>
        <begin position="66"/>
        <end position="76"/>
    </location>
</feature>
<protein>
    <recommendedName>
        <fullName evidence="4">ABC transporter domain-containing protein</fullName>
    </recommendedName>
</protein>
<proteinExistence type="predicted"/>
<feature type="compositionally biased region" description="Low complexity" evidence="1">
    <location>
        <begin position="77"/>
        <end position="88"/>
    </location>
</feature>
<accession>A0AAN1JMN8</accession>
<sequence length="153" mass="16164">MLPGGVVCLWTRGQATTGDVVLVSSLGFAILHGTCDLAVMPVDMTQHVARQADAAQFLLVPDGWRKRSAPRSRRSTMRTSTPKTSTSRIPGRRCAPDHSGQRVGLAGSSGAGKSAVLTLLHDRAIGQPARAPVGQDSVQINNPVFSRCFACSL</sequence>
<evidence type="ECO:0000256" key="1">
    <source>
        <dbReference type="SAM" id="MobiDB-lite"/>
    </source>
</evidence>
<evidence type="ECO:0000313" key="3">
    <source>
        <dbReference type="Proteomes" id="UP000236649"/>
    </source>
</evidence>
<dbReference type="AlphaFoldDB" id="A0AAN1JMN8"/>
<name>A0AAN1JMN8_9BURK</name>
<dbReference type="Proteomes" id="UP000236649">
    <property type="component" value="Chromosome 4"/>
</dbReference>
<reference evidence="2 3" key="1">
    <citation type="submission" date="2018-01" db="EMBL/GenBank/DDBJ databases">
        <title>Species boundaries and ecological features among Paraburkholderia terrae DSMZ17804T, P. hospita DSMZ17164T and P. caribensis DSMZ13236T.</title>
        <authorList>
            <person name="Pratama A.A."/>
        </authorList>
    </citation>
    <scope>NUCLEOTIDE SEQUENCE [LARGE SCALE GENOMIC DNA]</scope>
    <source>
        <strain evidence="2 3">DSM 17164</strain>
    </source>
</reference>
<evidence type="ECO:0008006" key="4">
    <source>
        <dbReference type="Google" id="ProtNLM"/>
    </source>
</evidence>
<dbReference type="EMBL" id="CP026108">
    <property type="protein sequence ID" value="AUT76098.1"/>
    <property type="molecule type" value="Genomic_DNA"/>
</dbReference>
<evidence type="ECO:0000313" key="2">
    <source>
        <dbReference type="EMBL" id="AUT76098.1"/>
    </source>
</evidence>
<feature type="region of interest" description="Disordered" evidence="1">
    <location>
        <begin position="66"/>
        <end position="108"/>
    </location>
</feature>
<organism evidence="2 3">
    <name type="scientific">Paraburkholderia hospita</name>
    <dbReference type="NCBI Taxonomy" id="169430"/>
    <lineage>
        <taxon>Bacteria</taxon>
        <taxon>Pseudomonadati</taxon>
        <taxon>Pseudomonadota</taxon>
        <taxon>Betaproteobacteria</taxon>
        <taxon>Burkholderiales</taxon>
        <taxon>Burkholderiaceae</taxon>
        <taxon>Paraburkholderia</taxon>
    </lineage>
</organism>